<gene>
    <name evidence="2" type="ORF">UR61_C0020G0008</name>
</gene>
<feature type="domain" description="Glycosyltransferase 2-like" evidence="1">
    <location>
        <begin position="14"/>
        <end position="167"/>
    </location>
</feature>
<dbReference type="Gene3D" id="3.90.550.10">
    <property type="entry name" value="Spore Coat Polysaccharide Biosynthesis Protein SpsA, Chain A"/>
    <property type="match status" value="1"/>
</dbReference>
<dbReference type="InterPro" id="IPR029044">
    <property type="entry name" value="Nucleotide-diphossugar_trans"/>
</dbReference>
<reference evidence="2 3" key="1">
    <citation type="journal article" date="2015" name="Nature">
        <title>rRNA introns, odd ribosomes, and small enigmatic genomes across a large radiation of phyla.</title>
        <authorList>
            <person name="Brown C.T."/>
            <person name="Hug L.A."/>
            <person name="Thomas B.C."/>
            <person name="Sharon I."/>
            <person name="Castelle C.J."/>
            <person name="Singh A."/>
            <person name="Wilkins M.J."/>
            <person name="Williams K.H."/>
            <person name="Banfield J.F."/>
        </authorList>
    </citation>
    <scope>NUCLEOTIDE SEQUENCE [LARGE SCALE GENOMIC DNA]</scope>
</reference>
<dbReference type="InterPro" id="IPR001173">
    <property type="entry name" value="Glyco_trans_2-like"/>
</dbReference>
<evidence type="ECO:0000313" key="2">
    <source>
        <dbReference type="EMBL" id="KKP65499.1"/>
    </source>
</evidence>
<dbReference type="SUPFAM" id="SSF53448">
    <property type="entry name" value="Nucleotide-diphospho-sugar transferases"/>
    <property type="match status" value="1"/>
</dbReference>
<accession>A0A0G0B818</accession>
<keyword evidence="2" id="KW-0808">Transferase</keyword>
<name>A0A0G0B818_9BACT</name>
<dbReference type="GO" id="GO:0016740">
    <property type="term" value="F:transferase activity"/>
    <property type="evidence" value="ECO:0007669"/>
    <property type="project" value="UniProtKB-KW"/>
</dbReference>
<organism evidence="2 3">
    <name type="scientific">candidate division WS6 bacterium GW2011_GWE1_34_7</name>
    <dbReference type="NCBI Taxonomy" id="1619093"/>
    <lineage>
        <taxon>Bacteria</taxon>
        <taxon>Candidatus Dojkabacteria</taxon>
    </lineage>
</organism>
<dbReference type="EMBL" id="LBPV01000020">
    <property type="protein sequence ID" value="KKP65499.1"/>
    <property type="molecule type" value="Genomic_DNA"/>
</dbReference>
<dbReference type="PANTHER" id="PTHR43685:SF11">
    <property type="entry name" value="GLYCOSYLTRANSFERASE TAGX-RELATED"/>
    <property type="match status" value="1"/>
</dbReference>
<dbReference type="Proteomes" id="UP000033866">
    <property type="component" value="Unassembled WGS sequence"/>
</dbReference>
<sequence length="248" mass="29325">MLTETDFPKNPTTSWIIRTYNESKWIKRVLQNLFMQSRLDFEIIIVDSESTDNTLEKITNYPIRKVIKIKKEQYNPSFALNIGIQESWGKFIGILSAHSLPTSYTWYEDGLRNFEDLKVAAISGHYSSLPDGDIREKLNDLNFDINRLERWENTKWLSNTNSLIRKSCWEEYPFDETLEGCEDYDWAIEMLSRGYNIIKDPKFNVFHSHGDFGAKLNPDRVKRWKRICAEIDQKKKPSPKLYPNINRK</sequence>
<dbReference type="PANTHER" id="PTHR43685">
    <property type="entry name" value="GLYCOSYLTRANSFERASE"/>
    <property type="match status" value="1"/>
</dbReference>
<comment type="caution">
    <text evidence="2">The sequence shown here is derived from an EMBL/GenBank/DDBJ whole genome shotgun (WGS) entry which is preliminary data.</text>
</comment>
<protein>
    <submittedName>
        <fullName evidence="2">Glycosyl transferase family 2</fullName>
    </submittedName>
</protein>
<dbReference type="CDD" id="cd00761">
    <property type="entry name" value="Glyco_tranf_GTA_type"/>
    <property type="match status" value="1"/>
</dbReference>
<dbReference type="Pfam" id="PF00535">
    <property type="entry name" value="Glycos_transf_2"/>
    <property type="match status" value="1"/>
</dbReference>
<proteinExistence type="predicted"/>
<evidence type="ECO:0000259" key="1">
    <source>
        <dbReference type="Pfam" id="PF00535"/>
    </source>
</evidence>
<dbReference type="InterPro" id="IPR050834">
    <property type="entry name" value="Glycosyltransf_2"/>
</dbReference>
<evidence type="ECO:0000313" key="3">
    <source>
        <dbReference type="Proteomes" id="UP000033866"/>
    </source>
</evidence>
<dbReference type="AlphaFoldDB" id="A0A0G0B818"/>